<evidence type="ECO:0000313" key="6">
    <source>
        <dbReference type="Proteomes" id="UP000676409"/>
    </source>
</evidence>
<name>A0A975IUN5_9CAUL</name>
<evidence type="ECO:0000256" key="1">
    <source>
        <dbReference type="ARBA" id="ARBA00005495"/>
    </source>
</evidence>
<dbReference type="AlphaFoldDB" id="A0A975IUN5"/>
<dbReference type="PROSITE" id="PS51891">
    <property type="entry name" value="CENP_V_GFA"/>
    <property type="match status" value="1"/>
</dbReference>
<dbReference type="Proteomes" id="UP000676409">
    <property type="component" value="Chromosome"/>
</dbReference>
<keyword evidence="3" id="KW-0862">Zinc</keyword>
<gene>
    <name evidence="5" type="ORF">KCG34_22165</name>
</gene>
<dbReference type="GO" id="GO:0046872">
    <property type="term" value="F:metal ion binding"/>
    <property type="evidence" value="ECO:0007669"/>
    <property type="project" value="UniProtKB-KW"/>
</dbReference>
<evidence type="ECO:0000256" key="2">
    <source>
        <dbReference type="ARBA" id="ARBA00022723"/>
    </source>
</evidence>
<dbReference type="Pfam" id="PF04828">
    <property type="entry name" value="GFA"/>
    <property type="match status" value="1"/>
</dbReference>
<proteinExistence type="inferred from homology"/>
<dbReference type="GO" id="GO:0016846">
    <property type="term" value="F:carbon-sulfur lyase activity"/>
    <property type="evidence" value="ECO:0007669"/>
    <property type="project" value="InterPro"/>
</dbReference>
<dbReference type="PANTHER" id="PTHR28620">
    <property type="entry name" value="CENTROMERE PROTEIN V"/>
    <property type="match status" value="1"/>
</dbReference>
<dbReference type="PANTHER" id="PTHR28620:SF1">
    <property type="entry name" value="CENP-V_GFA DOMAIN-CONTAINING PROTEIN"/>
    <property type="match status" value="1"/>
</dbReference>
<dbReference type="InterPro" id="IPR011057">
    <property type="entry name" value="Mss4-like_sf"/>
</dbReference>
<accession>A0A975IUN5</accession>
<evidence type="ECO:0000313" key="5">
    <source>
        <dbReference type="EMBL" id="QUD87719.1"/>
    </source>
</evidence>
<keyword evidence="6" id="KW-1185">Reference proteome</keyword>
<comment type="similarity">
    <text evidence="1">Belongs to the Gfa family.</text>
</comment>
<dbReference type="Gene3D" id="2.170.150.70">
    <property type="match status" value="1"/>
</dbReference>
<sequence length="133" mass="14852">MLEGSCHCGDARWTVEGDPGPATACNCTLCRRYGALWAYDYEGERIHIHGQTTAYARRGKADPALEIRFCPTCGCVICWRGLRVGPDGRRRIAVNLRLAPPDAVADLPIDHFDGLDSFDDLPRDGRCVRDLWF</sequence>
<evidence type="ECO:0000256" key="3">
    <source>
        <dbReference type="ARBA" id="ARBA00022833"/>
    </source>
</evidence>
<dbReference type="SUPFAM" id="SSF51316">
    <property type="entry name" value="Mss4-like"/>
    <property type="match status" value="1"/>
</dbReference>
<protein>
    <submittedName>
        <fullName evidence="5">GFA family protein</fullName>
    </submittedName>
</protein>
<dbReference type="KEGG" id="caul:KCG34_22165"/>
<evidence type="ECO:0000259" key="4">
    <source>
        <dbReference type="PROSITE" id="PS51891"/>
    </source>
</evidence>
<dbReference type="EMBL" id="CP073078">
    <property type="protein sequence ID" value="QUD87719.1"/>
    <property type="molecule type" value="Genomic_DNA"/>
</dbReference>
<keyword evidence="2" id="KW-0479">Metal-binding</keyword>
<feature type="domain" description="CENP-V/GFA" evidence="4">
    <location>
        <begin position="2"/>
        <end position="124"/>
    </location>
</feature>
<organism evidence="5 6">
    <name type="scientific">Phenylobacterium montanum</name>
    <dbReference type="NCBI Taxonomy" id="2823693"/>
    <lineage>
        <taxon>Bacteria</taxon>
        <taxon>Pseudomonadati</taxon>
        <taxon>Pseudomonadota</taxon>
        <taxon>Alphaproteobacteria</taxon>
        <taxon>Caulobacterales</taxon>
        <taxon>Caulobacteraceae</taxon>
        <taxon>Phenylobacterium</taxon>
    </lineage>
</organism>
<dbReference type="InterPro" id="IPR052355">
    <property type="entry name" value="CENP-V-like"/>
</dbReference>
<dbReference type="RefSeq" id="WP_211937769.1">
    <property type="nucleotide sequence ID" value="NZ_CP073078.1"/>
</dbReference>
<dbReference type="InterPro" id="IPR006913">
    <property type="entry name" value="CENP-V/GFA"/>
</dbReference>
<reference evidence="5" key="1">
    <citation type="submission" date="2021-04" db="EMBL/GenBank/DDBJ databases">
        <title>The complete genome sequence of Caulobacter sp. S6.</title>
        <authorList>
            <person name="Tang Y."/>
            <person name="Ouyang W."/>
            <person name="Liu Q."/>
            <person name="Huang B."/>
            <person name="Guo Z."/>
            <person name="Lei P."/>
        </authorList>
    </citation>
    <scope>NUCLEOTIDE SEQUENCE</scope>
    <source>
        <strain evidence="5">S6</strain>
    </source>
</reference>